<evidence type="ECO:0000313" key="8">
    <source>
        <dbReference type="Proteomes" id="UP000198615"/>
    </source>
</evidence>
<dbReference type="Gene3D" id="2.40.30.110">
    <property type="entry name" value="Aminomethyltransferase beta-barrel domains"/>
    <property type="match status" value="1"/>
</dbReference>
<dbReference type="Pfam" id="PF16350">
    <property type="entry name" value="FAO_M"/>
    <property type="match status" value="1"/>
</dbReference>
<dbReference type="InterPro" id="IPR029043">
    <property type="entry name" value="GcvT/YgfZ_C"/>
</dbReference>
<gene>
    <name evidence="7" type="ORF">SAMN05660686_02951</name>
</gene>
<dbReference type="Gene3D" id="3.30.9.10">
    <property type="entry name" value="D-Amino Acid Oxidase, subunit A, domain 2"/>
    <property type="match status" value="1"/>
</dbReference>
<dbReference type="SUPFAM" id="SSF54373">
    <property type="entry name" value="FAD-linked reductases, C-terminal domain"/>
    <property type="match status" value="1"/>
</dbReference>
<evidence type="ECO:0000259" key="6">
    <source>
        <dbReference type="Pfam" id="PF16350"/>
    </source>
</evidence>
<dbReference type="InterPro" id="IPR036188">
    <property type="entry name" value="FAD/NAD-bd_sf"/>
</dbReference>
<dbReference type="GO" id="GO:0047865">
    <property type="term" value="F:dimethylglycine dehydrogenase activity"/>
    <property type="evidence" value="ECO:0007669"/>
    <property type="project" value="TreeGrafter"/>
</dbReference>
<dbReference type="InterPro" id="IPR006076">
    <property type="entry name" value="FAD-dep_OxRdtase"/>
</dbReference>
<dbReference type="InterPro" id="IPR006222">
    <property type="entry name" value="GCVT_N"/>
</dbReference>
<dbReference type="InterPro" id="IPR013977">
    <property type="entry name" value="GcvT_C"/>
</dbReference>
<dbReference type="PANTHER" id="PTHR13847">
    <property type="entry name" value="SARCOSINE DEHYDROGENASE-RELATED"/>
    <property type="match status" value="1"/>
</dbReference>
<evidence type="ECO:0000256" key="2">
    <source>
        <dbReference type="ARBA" id="ARBA00023002"/>
    </source>
</evidence>
<evidence type="ECO:0000259" key="3">
    <source>
        <dbReference type="Pfam" id="PF01266"/>
    </source>
</evidence>
<proteinExistence type="inferred from homology"/>
<dbReference type="Pfam" id="PF01571">
    <property type="entry name" value="GCV_T"/>
    <property type="match status" value="1"/>
</dbReference>
<feature type="domain" description="GCVT N-terminal" evidence="4">
    <location>
        <begin position="426"/>
        <end position="699"/>
    </location>
</feature>
<name>A0A8G2EYV5_9PROT</name>
<protein>
    <submittedName>
        <fullName evidence="7">Dimethylglycine dehydrogenase</fullName>
    </submittedName>
</protein>
<evidence type="ECO:0000313" key="7">
    <source>
        <dbReference type="EMBL" id="SDF97264.1"/>
    </source>
</evidence>
<dbReference type="RefSeq" id="WP_093151358.1">
    <property type="nucleotide sequence ID" value="NZ_FNBW01000008.1"/>
</dbReference>
<evidence type="ECO:0000256" key="1">
    <source>
        <dbReference type="ARBA" id="ARBA00008609"/>
    </source>
</evidence>
<dbReference type="GO" id="GO:0005737">
    <property type="term" value="C:cytoplasm"/>
    <property type="evidence" value="ECO:0007669"/>
    <property type="project" value="TreeGrafter"/>
</dbReference>
<feature type="domain" description="Aminomethyltransferase C-terminal" evidence="5">
    <location>
        <begin position="720"/>
        <end position="798"/>
    </location>
</feature>
<evidence type="ECO:0000259" key="4">
    <source>
        <dbReference type="Pfam" id="PF01571"/>
    </source>
</evidence>
<reference evidence="7 8" key="1">
    <citation type="submission" date="2016-10" db="EMBL/GenBank/DDBJ databases">
        <authorList>
            <person name="Varghese N."/>
            <person name="Submissions S."/>
        </authorList>
    </citation>
    <scope>NUCLEOTIDE SEQUENCE [LARGE SCALE GENOMIC DNA]</scope>
    <source>
        <strain evidence="7 8">DSM 18839</strain>
    </source>
</reference>
<keyword evidence="2" id="KW-0560">Oxidoreductase</keyword>
<dbReference type="EMBL" id="FNBW01000008">
    <property type="protein sequence ID" value="SDF97264.1"/>
    <property type="molecule type" value="Genomic_DNA"/>
</dbReference>
<dbReference type="SUPFAM" id="SSF51905">
    <property type="entry name" value="FAD/NAD(P)-binding domain"/>
    <property type="match status" value="1"/>
</dbReference>
<sequence length="806" mass="88064">MKSQYRAVIIGGGVVGASVLYHLTKFGWTDIALIERAELTAGSTWHAAAGFHPLNADPNIAALQAYTIKLYKEIEEESGQAVGVHMTGGVSIASKPERWEWLKSAWAVFQTMGVEEARLLTPEEIRELNPIADLSDVIGGLYDPHEGHLDPYGTTHAYAGAAKKRGADVILRNRVIELKPRAEGGWDVVTEQGTIIAEHVVNAAGLWAKQVGLMAGVDLPVTPMEHHYLVTEPIPELEGREREMCMLTDLEGFTYSRQERGGLLVGVYELTPKHWNIEGAPWDYGIELIPEDIDRIAPELAKGFERYPLLNDTGIRKWVNGAFTFAPDGNPLVGPVPGVPNYWLACGVMAGFSQGGGVGKSLAEWMIHGEPEADVFGMDIARFGKWASNREYLRQTTGQFYSRRFVMAYPNEQLPAGRPLRVSPSHDAHVAANARFGVSWGLEVPLFFAPSKGFEETPTLKRSNAFDIVAAETRAVREGVGLLDTSGYSRYEVSGPGAAKWLDRMLACRLPAVGRARLAPMLSPTGRLMGDLTVFNWDGETFWLMGSYYLRQWHMRWFDSHTAADVSVRDISDAWTGWLVSGPNARALMQRAVVNDSVAADDFRFMACREMDIGLTRARVGRLSVLGELGYEINVPAPEHRMLRDALVSAGQGLGLAPVGGYAANAMRLEKSYGVWSTEFTQAYTPGMTGLDRWIAFDKSGFVGREAALREKEAGTPAQRLVTLAVDADGADARGFEPVWIDGKRIGFVTSGGYGHSVGMSLAMALVDSEVAVEGTAVDVHVVGEKRPARIIADSPYDPSGARLRG</sequence>
<evidence type="ECO:0000259" key="5">
    <source>
        <dbReference type="Pfam" id="PF08669"/>
    </source>
</evidence>
<dbReference type="Proteomes" id="UP000198615">
    <property type="component" value="Unassembled WGS sequence"/>
</dbReference>
<keyword evidence="8" id="KW-1185">Reference proteome</keyword>
<organism evidence="7 8">
    <name type="scientific">Thalassobaculum litoreum DSM 18839</name>
    <dbReference type="NCBI Taxonomy" id="1123362"/>
    <lineage>
        <taxon>Bacteria</taxon>
        <taxon>Pseudomonadati</taxon>
        <taxon>Pseudomonadota</taxon>
        <taxon>Alphaproteobacteria</taxon>
        <taxon>Rhodospirillales</taxon>
        <taxon>Thalassobaculaceae</taxon>
        <taxon>Thalassobaculum</taxon>
    </lineage>
</organism>
<dbReference type="Gene3D" id="3.30.70.1400">
    <property type="entry name" value="Aminomethyltransferase beta-barrel domains"/>
    <property type="match status" value="1"/>
</dbReference>
<dbReference type="InterPro" id="IPR027266">
    <property type="entry name" value="TrmE/GcvT-like"/>
</dbReference>
<dbReference type="SUPFAM" id="SSF103025">
    <property type="entry name" value="Folate-binding domain"/>
    <property type="match status" value="1"/>
</dbReference>
<dbReference type="PANTHER" id="PTHR13847:SF187">
    <property type="entry name" value="DIMETHYLGLYCINE DEHYDROGENASE, MITOCHONDRIAL"/>
    <property type="match status" value="1"/>
</dbReference>
<dbReference type="AlphaFoldDB" id="A0A8G2EYV5"/>
<comment type="caution">
    <text evidence="7">The sequence shown here is derived from an EMBL/GenBank/DDBJ whole genome shotgun (WGS) entry which is preliminary data.</text>
</comment>
<dbReference type="Pfam" id="PF08669">
    <property type="entry name" value="GCV_T_C"/>
    <property type="match status" value="1"/>
</dbReference>
<feature type="domain" description="FAD dependent oxidoreductase central" evidence="6">
    <location>
        <begin position="368"/>
        <end position="423"/>
    </location>
</feature>
<feature type="domain" description="FAD dependent oxidoreductase" evidence="3">
    <location>
        <begin position="7"/>
        <end position="365"/>
    </location>
</feature>
<dbReference type="Pfam" id="PF01266">
    <property type="entry name" value="DAO"/>
    <property type="match status" value="1"/>
</dbReference>
<comment type="similarity">
    <text evidence="1">Belongs to the GcvT family.</text>
</comment>
<dbReference type="OrthoDB" id="9804379at2"/>
<dbReference type="SUPFAM" id="SSF101790">
    <property type="entry name" value="Aminomethyltransferase beta-barrel domain"/>
    <property type="match status" value="1"/>
</dbReference>
<accession>A0A8G2EYV5</accession>
<dbReference type="Gene3D" id="3.50.50.60">
    <property type="entry name" value="FAD/NAD(P)-binding domain"/>
    <property type="match status" value="1"/>
</dbReference>
<dbReference type="InterPro" id="IPR032503">
    <property type="entry name" value="FAO_M"/>
</dbReference>
<dbReference type="Gene3D" id="3.30.1360.120">
    <property type="entry name" value="Probable tRNA modification gtpase trme, domain 1"/>
    <property type="match status" value="1"/>
</dbReference>